<evidence type="ECO:0000256" key="3">
    <source>
        <dbReference type="ARBA" id="ARBA00022490"/>
    </source>
</evidence>
<protein>
    <submittedName>
        <fullName evidence="10">Senescence-associated carboxylesterase 101</fullName>
    </submittedName>
</protein>
<dbReference type="InterPro" id="IPR002921">
    <property type="entry name" value="Fungal_lipase-type"/>
</dbReference>
<dbReference type="PANTHER" id="PTHR46898">
    <property type="entry name" value="SENESCENCE-ASSOCIATED CARBOXYLESTERASE 101"/>
    <property type="match status" value="1"/>
</dbReference>
<dbReference type="InterPro" id="IPR044603">
    <property type="entry name" value="SAG101-like"/>
</dbReference>
<reference evidence="10" key="1">
    <citation type="submission" date="2025-08" db="UniProtKB">
        <authorList>
            <consortium name="RefSeq"/>
        </authorList>
    </citation>
    <scope>IDENTIFICATION</scope>
    <source>
        <strain evidence="10">OHB3-1</strain>
    </source>
</reference>
<accession>A0A6J1DAC5</accession>
<evidence type="ECO:0000259" key="7">
    <source>
        <dbReference type="Pfam" id="PF01764"/>
    </source>
</evidence>
<name>A0A6J1DAC5_MOMCH</name>
<feature type="domain" description="EDS1 EP" evidence="8">
    <location>
        <begin position="354"/>
        <end position="563"/>
    </location>
</feature>
<evidence type="ECO:0000256" key="5">
    <source>
        <dbReference type="ARBA" id="ARBA00022821"/>
    </source>
</evidence>
<keyword evidence="6" id="KW-0539">Nucleus</keyword>
<evidence type="ECO:0000256" key="6">
    <source>
        <dbReference type="ARBA" id="ARBA00023242"/>
    </source>
</evidence>
<dbReference type="Pfam" id="PF18117">
    <property type="entry name" value="EDS1_EP"/>
    <property type="match status" value="1"/>
</dbReference>
<dbReference type="GO" id="GO:0005737">
    <property type="term" value="C:cytoplasm"/>
    <property type="evidence" value="ECO:0007669"/>
    <property type="project" value="UniProtKB-SubCell"/>
</dbReference>
<dbReference type="PANTHER" id="PTHR46898:SF3">
    <property type="entry name" value="FUNGAL LIPASE-LIKE DOMAIN-CONTAINING PROTEIN"/>
    <property type="match status" value="1"/>
</dbReference>
<dbReference type="GeneID" id="111018337"/>
<dbReference type="InterPro" id="IPR041266">
    <property type="entry name" value="EDS1_EP"/>
</dbReference>
<dbReference type="OrthoDB" id="438440at2759"/>
<keyword evidence="9" id="KW-1185">Reference proteome</keyword>
<dbReference type="GO" id="GO:0052689">
    <property type="term" value="F:carboxylic ester hydrolase activity"/>
    <property type="evidence" value="ECO:0007669"/>
    <property type="project" value="InterPro"/>
</dbReference>
<dbReference type="GO" id="GO:0005634">
    <property type="term" value="C:nucleus"/>
    <property type="evidence" value="ECO:0007669"/>
    <property type="project" value="UniProtKB-SubCell"/>
</dbReference>
<evidence type="ECO:0000256" key="2">
    <source>
        <dbReference type="ARBA" id="ARBA00004496"/>
    </source>
</evidence>
<dbReference type="KEGG" id="mcha:111018337"/>
<proteinExistence type="predicted"/>
<dbReference type="RefSeq" id="XP_022150071.1">
    <property type="nucleotide sequence ID" value="XM_022294379.1"/>
</dbReference>
<comment type="subcellular location">
    <subcellularLocation>
        <location evidence="2">Cytoplasm</location>
    </subcellularLocation>
    <subcellularLocation>
        <location evidence="1">Nucleus</location>
    </subcellularLocation>
</comment>
<dbReference type="InterPro" id="IPR029058">
    <property type="entry name" value="AB_hydrolase_fold"/>
</dbReference>
<gene>
    <name evidence="10" type="primary">LOC111018337</name>
</gene>
<feature type="domain" description="Fungal lipase-type" evidence="7">
    <location>
        <begin position="98"/>
        <end position="214"/>
    </location>
</feature>
<organism evidence="9 10">
    <name type="scientific">Momordica charantia</name>
    <name type="common">Bitter gourd</name>
    <name type="synonym">Balsam pear</name>
    <dbReference type="NCBI Taxonomy" id="3673"/>
    <lineage>
        <taxon>Eukaryota</taxon>
        <taxon>Viridiplantae</taxon>
        <taxon>Streptophyta</taxon>
        <taxon>Embryophyta</taxon>
        <taxon>Tracheophyta</taxon>
        <taxon>Spermatophyta</taxon>
        <taxon>Magnoliopsida</taxon>
        <taxon>eudicotyledons</taxon>
        <taxon>Gunneridae</taxon>
        <taxon>Pentapetalae</taxon>
        <taxon>rosids</taxon>
        <taxon>fabids</taxon>
        <taxon>Cucurbitales</taxon>
        <taxon>Cucurbitaceae</taxon>
        <taxon>Momordiceae</taxon>
        <taxon>Momordica</taxon>
    </lineage>
</organism>
<evidence type="ECO:0000256" key="4">
    <source>
        <dbReference type="ARBA" id="ARBA00022801"/>
    </source>
</evidence>
<sequence>MDDENSLRFSSGLELASFIATSDLLEHSWRAITKQRSKISANGSRFSAFFGRYNERSNCEIIAFVTAPNCRENPLEGERGGDLVSFSDFKDVFPAFEFLCSKQCSDFAINGAALELFWDFYDVYEQEIVRLKSNPKTQLIITGDALGGSVASLFTLFLLDFLDLTKAKRPLCITFGSPLLGDEALQSAISQFSTWSSCFLHVVSNHDPLPRMFLNHTAYYPFGTFLFCSESDGCACSGDPATVSKLLEATAVPNVTSNSHSLLFDYKETVDHLINQANLKAMSMLITENTESLRGSFVAQLEAIGVVQIQAQQQQNVDVNKLVKKMIERENDTILETKTSDPSEALNMVKINMAKLEWYKKKCQSDDIGYYDSYKNQRHPPDIRVAEFKKKLRVYWEKMVEEAERRPQREGAPFNIRWMFGGTNYRRMVEPLDIAEHYRKGLRDYKSHRPKHYEKLEEWFEESSSDPSTGQKESVSSILTVDSCFWANVEEAILACQVVKMVDCSAEEEEEAMGKLKDFEDYVVRMMKNSAVSSEIFLPQSSFMRWWEQYDEIVGDDHDSILSVLMRNEDHYEQYANGRLEIP</sequence>
<dbReference type="AlphaFoldDB" id="A0A6J1DAC5"/>
<keyword evidence="5" id="KW-0611">Plant defense</keyword>
<dbReference type="Proteomes" id="UP000504603">
    <property type="component" value="Unplaced"/>
</dbReference>
<evidence type="ECO:0000313" key="10">
    <source>
        <dbReference type="RefSeq" id="XP_022150071.1"/>
    </source>
</evidence>
<dbReference type="SUPFAM" id="SSF53474">
    <property type="entry name" value="alpha/beta-Hydrolases"/>
    <property type="match status" value="1"/>
</dbReference>
<dbReference type="Gene3D" id="3.40.50.1820">
    <property type="entry name" value="alpha/beta hydrolase"/>
    <property type="match status" value="1"/>
</dbReference>
<evidence type="ECO:0000256" key="1">
    <source>
        <dbReference type="ARBA" id="ARBA00004123"/>
    </source>
</evidence>
<dbReference type="GO" id="GO:0006629">
    <property type="term" value="P:lipid metabolic process"/>
    <property type="evidence" value="ECO:0007669"/>
    <property type="project" value="InterPro"/>
</dbReference>
<dbReference type="GO" id="GO:0006952">
    <property type="term" value="P:defense response"/>
    <property type="evidence" value="ECO:0007669"/>
    <property type="project" value="UniProtKB-KW"/>
</dbReference>
<keyword evidence="4" id="KW-0378">Hydrolase</keyword>
<evidence type="ECO:0000259" key="8">
    <source>
        <dbReference type="Pfam" id="PF18117"/>
    </source>
</evidence>
<evidence type="ECO:0000313" key="9">
    <source>
        <dbReference type="Proteomes" id="UP000504603"/>
    </source>
</evidence>
<dbReference type="Pfam" id="PF01764">
    <property type="entry name" value="Lipase_3"/>
    <property type="match status" value="1"/>
</dbReference>
<keyword evidence="3" id="KW-0963">Cytoplasm</keyword>